<dbReference type="EMBL" id="AZHE01000035">
    <property type="protein sequence ID" value="KHN94431.1"/>
    <property type="molecule type" value="Genomic_DNA"/>
</dbReference>
<gene>
    <name evidence="7" type="ORF">MAM_07747</name>
</gene>
<evidence type="ECO:0000256" key="4">
    <source>
        <dbReference type="ARBA" id="ARBA00023136"/>
    </source>
</evidence>
<evidence type="ECO:0000256" key="5">
    <source>
        <dbReference type="SAM" id="Phobius"/>
    </source>
</evidence>
<feature type="domain" description="ABC transporter" evidence="6">
    <location>
        <begin position="72"/>
        <end position="327"/>
    </location>
</feature>
<comment type="caution">
    <text evidence="7">The sequence shown here is derived from an EMBL/GenBank/DDBJ whole genome shotgun (WGS) entry which is preliminary data.</text>
</comment>
<dbReference type="GO" id="GO:0005524">
    <property type="term" value="F:ATP binding"/>
    <property type="evidence" value="ECO:0007669"/>
    <property type="project" value="InterPro"/>
</dbReference>
<feature type="transmembrane region" description="Helical" evidence="5">
    <location>
        <begin position="392"/>
        <end position="413"/>
    </location>
</feature>
<keyword evidence="8" id="KW-1185">Reference proteome</keyword>
<evidence type="ECO:0000256" key="3">
    <source>
        <dbReference type="ARBA" id="ARBA00022989"/>
    </source>
</evidence>
<comment type="subcellular location">
    <subcellularLocation>
        <location evidence="1">Membrane</location>
        <topology evidence="1">Multi-pass membrane protein</topology>
    </subcellularLocation>
</comment>
<dbReference type="InterPro" id="IPR017871">
    <property type="entry name" value="ABC_transporter-like_CS"/>
</dbReference>
<dbReference type="Gene3D" id="3.40.50.300">
    <property type="entry name" value="P-loop containing nucleotide triphosphate hydrolases"/>
    <property type="match status" value="2"/>
</dbReference>
<evidence type="ECO:0000313" key="7">
    <source>
        <dbReference type="EMBL" id="KHN94431.1"/>
    </source>
</evidence>
<accession>A0A0B2WEX4</accession>
<dbReference type="InterPro" id="IPR003439">
    <property type="entry name" value="ABC_transporter-like_ATP-bd"/>
</dbReference>
<feature type="transmembrane region" description="Helical" evidence="5">
    <location>
        <begin position="433"/>
        <end position="452"/>
    </location>
</feature>
<evidence type="ECO:0000313" key="8">
    <source>
        <dbReference type="Proteomes" id="UP000030816"/>
    </source>
</evidence>
<dbReference type="InterPro" id="IPR039421">
    <property type="entry name" value="Type_1_exporter"/>
</dbReference>
<keyword evidence="3 5" id="KW-1133">Transmembrane helix</keyword>
<dbReference type="PANTHER" id="PTHR24222">
    <property type="entry name" value="ABC TRANSPORTER B FAMILY"/>
    <property type="match status" value="1"/>
</dbReference>
<dbReference type="GO" id="GO:0016887">
    <property type="term" value="F:ATP hydrolysis activity"/>
    <property type="evidence" value="ECO:0007669"/>
    <property type="project" value="InterPro"/>
</dbReference>
<dbReference type="Proteomes" id="UP000030816">
    <property type="component" value="Unassembled WGS sequence"/>
</dbReference>
<reference evidence="7 8" key="1">
    <citation type="journal article" date="2014" name="Proc. Natl. Acad. Sci. U.S.A.">
        <title>Trajectory and genomic determinants of fungal-pathogen speciation and host adaptation.</title>
        <authorList>
            <person name="Hu X."/>
            <person name="Xiao G."/>
            <person name="Zheng P."/>
            <person name="Shang Y."/>
            <person name="Su Y."/>
            <person name="Zhang X."/>
            <person name="Liu X."/>
            <person name="Zhan S."/>
            <person name="St Leger R.J."/>
            <person name="Wang C."/>
        </authorList>
    </citation>
    <scope>NUCLEOTIDE SEQUENCE [LARGE SCALE GENOMIC DNA]</scope>
    <source>
        <strain evidence="7 8">ARSEF 1941</strain>
    </source>
</reference>
<evidence type="ECO:0000256" key="2">
    <source>
        <dbReference type="ARBA" id="ARBA00022692"/>
    </source>
</evidence>
<dbReference type="PROSITE" id="PS00211">
    <property type="entry name" value="ABC_TRANSPORTER_1"/>
    <property type="match status" value="1"/>
</dbReference>
<dbReference type="PROSITE" id="PS50893">
    <property type="entry name" value="ABC_TRANSPORTER_2"/>
    <property type="match status" value="1"/>
</dbReference>
<dbReference type="GO" id="GO:0005886">
    <property type="term" value="C:plasma membrane"/>
    <property type="evidence" value="ECO:0007669"/>
    <property type="project" value="TreeGrafter"/>
</dbReference>
<organism evidence="7 8">
    <name type="scientific">Metarhizium album (strain ARSEF 1941)</name>
    <dbReference type="NCBI Taxonomy" id="1081103"/>
    <lineage>
        <taxon>Eukaryota</taxon>
        <taxon>Fungi</taxon>
        <taxon>Dikarya</taxon>
        <taxon>Ascomycota</taxon>
        <taxon>Pezizomycotina</taxon>
        <taxon>Sordariomycetes</taxon>
        <taxon>Hypocreomycetidae</taxon>
        <taxon>Hypocreales</taxon>
        <taxon>Clavicipitaceae</taxon>
        <taxon>Metarhizium</taxon>
    </lineage>
</organism>
<dbReference type="OrthoDB" id="6500128at2759"/>
<dbReference type="GeneID" id="63742202"/>
<dbReference type="Pfam" id="PF00005">
    <property type="entry name" value="ABC_tran"/>
    <property type="match status" value="1"/>
</dbReference>
<feature type="transmembrane region" description="Helical" evidence="5">
    <location>
        <begin position="82"/>
        <end position="104"/>
    </location>
</feature>
<protein>
    <submittedName>
        <fullName evidence="7">Multidrug resistance protein 1</fullName>
    </submittedName>
</protein>
<name>A0A0B2WEX4_METAS</name>
<sequence>MSLTPYLPKVVQKPTGMQRVFSYSDSMGCFLNIIAFLDMMGAGVALPLMDVVFGRFVDTIHNFVNGKLPADEYMDQVGELTFVNRCCLVIFALLVAAQALTQIAPQTVAISKAMAAAQDLLSIIDRQSAIDPLSQSGETIEGLRGVELEDLNLRWPRTNIRLVQQEPALFSGTIYQNVVDGLTGTDKEHLPDEMQRRLVIDACKAAFARGFVKDLPDGYDTWIGERGASLSGGQKQRVVIARSIISNPKVLLLDEDTSALDPNAEKVVQVALNNVAKGQTTVIIAHRLSTICDADNIVVMSKGETVENGTHAELIEQGGVYARLVRAQDLGKTSESIVDESEDDKDGALVDMKQVLTQVSTTGAPHEEASSGGKRCGLLRGLILFLKEQRTLWWPSFAILLACFAGGGTYPALAILFSRTMSAFETIDADRGNFFALMFFAVASGNLVPYAVTWHSSMKPKTERNRGRTTIAVAHRLSTIRDADVIAVLAEGNIVESGTHDELVGRKKGLCFEMALGQSLDREARHGSAKSPLHNFSAYLHSEPCVMGQVQGHRRI</sequence>
<dbReference type="STRING" id="1081103.A0A0B2WEX4"/>
<dbReference type="SUPFAM" id="SSF52540">
    <property type="entry name" value="P-loop containing nucleoside triphosphate hydrolases"/>
    <property type="match status" value="2"/>
</dbReference>
<dbReference type="HOGENOM" id="CLU_490080_0_0_1"/>
<proteinExistence type="predicted"/>
<dbReference type="Gene3D" id="1.20.1560.10">
    <property type="entry name" value="ABC transporter type 1, transmembrane domain"/>
    <property type="match status" value="2"/>
</dbReference>
<keyword evidence="2 5" id="KW-0812">Transmembrane</keyword>
<dbReference type="InterPro" id="IPR036640">
    <property type="entry name" value="ABC1_TM_sf"/>
</dbReference>
<dbReference type="RefSeq" id="XP_040675497.1">
    <property type="nucleotide sequence ID" value="XM_040826545.1"/>
</dbReference>
<keyword evidence="4 5" id="KW-0472">Membrane</keyword>
<dbReference type="InterPro" id="IPR027417">
    <property type="entry name" value="P-loop_NTPase"/>
</dbReference>
<dbReference type="GO" id="GO:0042626">
    <property type="term" value="F:ATPase-coupled transmembrane transporter activity"/>
    <property type="evidence" value="ECO:0007669"/>
    <property type="project" value="TreeGrafter"/>
</dbReference>
<dbReference type="AlphaFoldDB" id="A0A0B2WEX4"/>
<feature type="transmembrane region" description="Helical" evidence="5">
    <location>
        <begin position="29"/>
        <end position="49"/>
    </location>
</feature>
<dbReference type="PANTHER" id="PTHR24222:SF76">
    <property type="entry name" value="MYCOBACTIN IMPORT ATP-BINDING_PERMEASE PROTEIN IRTB"/>
    <property type="match status" value="1"/>
</dbReference>
<evidence type="ECO:0000256" key="1">
    <source>
        <dbReference type="ARBA" id="ARBA00004141"/>
    </source>
</evidence>
<evidence type="ECO:0000259" key="6">
    <source>
        <dbReference type="PROSITE" id="PS50893"/>
    </source>
</evidence>